<feature type="compositionally biased region" description="Polar residues" evidence="1">
    <location>
        <begin position="136"/>
        <end position="181"/>
    </location>
</feature>
<organism evidence="4 5">
    <name type="scientific">Glarea lozoyensis (strain ATCC 20868 / MF5171)</name>
    <dbReference type="NCBI Taxonomy" id="1116229"/>
    <lineage>
        <taxon>Eukaryota</taxon>
        <taxon>Fungi</taxon>
        <taxon>Dikarya</taxon>
        <taxon>Ascomycota</taxon>
        <taxon>Pezizomycotina</taxon>
        <taxon>Leotiomycetes</taxon>
        <taxon>Helotiales</taxon>
        <taxon>Helotiaceae</taxon>
        <taxon>Glarea</taxon>
    </lineage>
</organism>
<gene>
    <name evidence="4" type="ORF">GLAREA_06379</name>
</gene>
<feature type="domain" description="C2H2-type" evidence="3">
    <location>
        <begin position="93"/>
        <end position="117"/>
    </location>
</feature>
<evidence type="ECO:0000313" key="4">
    <source>
        <dbReference type="EMBL" id="EPE33366.1"/>
    </source>
</evidence>
<sequence>MPVTMFKSSSLLGHTSKSSAVELGSPSSSEDPKPSKISNSNESGDQTVRIETWLNWGDKRIDSGISEDRYDCGHQSPASKRSSRRAKLKRQQCGFEDCNCSFQRSDNLKVHRVRKGHFLPSDPRGISSRASEKIGQRSSDTVSTQQIRSTNTSQGFNIQESETPTMNQHATSSETSGPSENSVEERSMVKNVVAWIEPTSDKYRIQNPVTIPVTNVPVAKSHNADEKSESEYKDLSIEFTDTEEEARFQREIQRIQRLHTSKRLSGGTANETPIQKSEQVSTSRSHSDIGALNIENIAAGAPDNSIRQAVQGGQAQFGGPGNEPWMKSEFGRMFSVLLGSAGNGLGSSNHVPTSAQSMKTSNSGADDADLNNFLDGDIPKLACPSNEARDEIPPNVESIFNTDHEMDVQENKNVSSSAYPSWMMAAYHAAVDLLHGQTESFSVPQTPSRSVFVWQQEETNSALTLNEVIGSRLTIIKPSEKNLRCIYEESDLPSNKRKGKRSMFVLGDPSDGEEDSADDTTPCPGAEETLATTREALSDGFETLDMQAPFSSKRRDSGTWSITSLAESVFSLESGMTRSTASSLNTPQELIERLVGLFLEDNDFQTNCLRALDNIRRERFERNLRKLLIIFASQLRAEAKSENERNAARFVKHRATNSAHLICSKLNRTENVRFQKAVGVQEEVDEADDESESDRSEGDIDNLLHLETFIKTSASLIFLKTALELYVHNVISNGISNKATTGLECPAASQAGMNKVGDKLSLMVSKLPNIQHYRTLLGIESQLDPEKKQAIILDAQKQLRSYFNLDHRSDDRDDPTLSWLEGVTRNSIVAMPTQQHFAGTELSKRVLASEGWRKCTLLLEQLEIIRPELQFGKTRIEWKCKCGHTIYDDFTELKPGAAERYRNMLDSSKIATNGEKSHSTATTRNSMSGFIQAIPNPHPPTIPNHSTSSSATPQGRYATRLLQLDLTQKAFCDKTLFTLLRQNYISMRGKYLSLFSFRILHSIKFVQFDLYKSYLVDVRKENVIPSPNNLEYRYLPAPPELVPPVGERHLMHLFEHPDHAEDEAICFDRFPKKLREKLACERGINPGWGLQFVEGWDGRKVWGVVFVMFGVGSLVIAVLWSVFGHSIQDAFTMASYAVAMGMVSLGTLQAFLVG</sequence>
<protein>
    <recommendedName>
        <fullName evidence="3">C2H2-type domain-containing protein</fullName>
    </recommendedName>
</protein>
<accession>S3DMQ6</accession>
<dbReference type="AlphaFoldDB" id="S3DMQ6"/>
<dbReference type="HOGENOM" id="CLU_276084_0_0_1"/>
<feature type="transmembrane region" description="Helical" evidence="2">
    <location>
        <begin position="1130"/>
        <end position="1152"/>
    </location>
</feature>
<feature type="compositionally biased region" description="Polar residues" evidence="1">
    <location>
        <begin position="267"/>
        <end position="284"/>
    </location>
</feature>
<dbReference type="InterPro" id="IPR013087">
    <property type="entry name" value="Znf_C2H2_type"/>
</dbReference>
<proteinExistence type="predicted"/>
<keyword evidence="2" id="KW-0472">Membrane</keyword>
<feature type="compositionally biased region" description="Basic residues" evidence="1">
    <location>
        <begin position="81"/>
        <end position="90"/>
    </location>
</feature>
<evidence type="ECO:0000256" key="1">
    <source>
        <dbReference type="SAM" id="MobiDB-lite"/>
    </source>
</evidence>
<dbReference type="EMBL" id="KE145358">
    <property type="protein sequence ID" value="EPE33366.1"/>
    <property type="molecule type" value="Genomic_DNA"/>
</dbReference>
<dbReference type="OrthoDB" id="9988102at2759"/>
<dbReference type="RefSeq" id="XP_008079983.1">
    <property type="nucleotide sequence ID" value="XM_008081792.1"/>
</dbReference>
<feature type="region of interest" description="Disordered" evidence="1">
    <location>
        <begin position="62"/>
        <end position="93"/>
    </location>
</feature>
<feature type="region of interest" description="Disordered" evidence="1">
    <location>
        <begin position="260"/>
        <end position="286"/>
    </location>
</feature>
<feature type="transmembrane region" description="Helical" evidence="2">
    <location>
        <begin position="1101"/>
        <end position="1123"/>
    </location>
</feature>
<keyword evidence="2" id="KW-1133">Transmembrane helix</keyword>
<feature type="compositionally biased region" description="Low complexity" evidence="1">
    <location>
        <begin position="7"/>
        <end position="29"/>
    </location>
</feature>
<keyword evidence="5" id="KW-1185">Reference proteome</keyword>
<dbReference type="Proteomes" id="UP000016922">
    <property type="component" value="Unassembled WGS sequence"/>
</dbReference>
<dbReference type="KEGG" id="glz:GLAREA_06379"/>
<feature type="region of interest" description="Disordered" evidence="1">
    <location>
        <begin position="494"/>
        <end position="526"/>
    </location>
</feature>
<name>S3DMQ6_GLAL2</name>
<dbReference type="PROSITE" id="PS00028">
    <property type="entry name" value="ZINC_FINGER_C2H2_1"/>
    <property type="match status" value="1"/>
</dbReference>
<dbReference type="STRING" id="1116229.S3DMQ6"/>
<dbReference type="GeneID" id="19465432"/>
<evidence type="ECO:0000259" key="3">
    <source>
        <dbReference type="PROSITE" id="PS00028"/>
    </source>
</evidence>
<dbReference type="eggNOG" id="ENOG502SCK2">
    <property type="taxonomic scope" value="Eukaryota"/>
</dbReference>
<feature type="region of interest" description="Disordered" evidence="1">
    <location>
        <begin position="119"/>
        <end position="185"/>
    </location>
</feature>
<keyword evidence="2" id="KW-0812">Transmembrane</keyword>
<feature type="compositionally biased region" description="Basic and acidic residues" evidence="1">
    <location>
        <begin position="62"/>
        <end position="72"/>
    </location>
</feature>
<evidence type="ECO:0000256" key="2">
    <source>
        <dbReference type="SAM" id="Phobius"/>
    </source>
</evidence>
<reference evidence="4 5" key="1">
    <citation type="journal article" date="2013" name="BMC Genomics">
        <title>Genomics-driven discovery of the pneumocandin biosynthetic gene cluster in the fungus Glarea lozoyensis.</title>
        <authorList>
            <person name="Chen L."/>
            <person name="Yue Q."/>
            <person name="Zhang X."/>
            <person name="Xiang M."/>
            <person name="Wang C."/>
            <person name="Li S."/>
            <person name="Che Y."/>
            <person name="Ortiz-Lopez F.J."/>
            <person name="Bills G.F."/>
            <person name="Liu X."/>
            <person name="An Z."/>
        </authorList>
    </citation>
    <scope>NUCLEOTIDE SEQUENCE [LARGE SCALE GENOMIC DNA]</scope>
    <source>
        <strain evidence="5">ATCC 20868 / MF5171</strain>
    </source>
</reference>
<feature type="region of interest" description="Disordered" evidence="1">
    <location>
        <begin position="1"/>
        <end position="46"/>
    </location>
</feature>
<evidence type="ECO:0000313" key="5">
    <source>
        <dbReference type="Proteomes" id="UP000016922"/>
    </source>
</evidence>